<feature type="compositionally biased region" description="Low complexity" evidence="1">
    <location>
        <begin position="59"/>
        <end position="71"/>
    </location>
</feature>
<name>A0A2T2YXC3_9NOCA</name>
<evidence type="ECO:0000313" key="3">
    <source>
        <dbReference type="Proteomes" id="UP000241647"/>
    </source>
</evidence>
<feature type="region of interest" description="Disordered" evidence="1">
    <location>
        <begin position="1"/>
        <end position="32"/>
    </location>
</feature>
<dbReference type="EMBL" id="PYHS01000014">
    <property type="protein sequence ID" value="PSR60148.1"/>
    <property type="molecule type" value="Genomic_DNA"/>
</dbReference>
<dbReference type="Proteomes" id="UP000241647">
    <property type="component" value="Unassembled WGS sequence"/>
</dbReference>
<proteinExistence type="predicted"/>
<feature type="region of interest" description="Disordered" evidence="1">
    <location>
        <begin position="59"/>
        <end position="81"/>
    </location>
</feature>
<evidence type="ECO:0000313" key="2">
    <source>
        <dbReference type="EMBL" id="PSR60148.1"/>
    </source>
</evidence>
<reference evidence="2 3" key="1">
    <citation type="submission" date="2018-02" db="EMBL/GenBank/DDBJ databases">
        <title>8 Nocardia nova and 1 Nocardia cyriacigeorgica strain used for evolution to TMP-SMX.</title>
        <authorList>
            <person name="Mehta H."/>
            <person name="Weng J."/>
            <person name="Shamoo Y."/>
        </authorList>
    </citation>
    <scope>NUCLEOTIDE SEQUENCE [LARGE SCALE GENOMIC DNA]</scope>
    <source>
        <strain evidence="2 3">ATCC 33727</strain>
    </source>
</reference>
<evidence type="ECO:0000256" key="1">
    <source>
        <dbReference type="SAM" id="MobiDB-lite"/>
    </source>
</evidence>
<organism evidence="2 3">
    <name type="scientific">Nocardia nova</name>
    <dbReference type="NCBI Taxonomy" id="37330"/>
    <lineage>
        <taxon>Bacteria</taxon>
        <taxon>Bacillati</taxon>
        <taxon>Actinomycetota</taxon>
        <taxon>Actinomycetes</taxon>
        <taxon>Mycobacteriales</taxon>
        <taxon>Nocardiaceae</taxon>
        <taxon>Nocardia</taxon>
    </lineage>
</organism>
<dbReference type="AlphaFoldDB" id="A0A2T2YXC3"/>
<gene>
    <name evidence="2" type="ORF">C8259_23900</name>
</gene>
<comment type="caution">
    <text evidence="2">The sequence shown here is derived from an EMBL/GenBank/DDBJ whole genome shotgun (WGS) entry which is preliminary data.</text>
</comment>
<accession>A0A2T2YXC3</accession>
<protein>
    <submittedName>
        <fullName evidence="2">Uncharacterized protein</fullName>
    </submittedName>
</protein>
<sequence>MERRGDTTGIGAETSQLPNRRRDDLTGPDLQQSRVRFGGARIADMPRPQGDMGRIGVAAPTTPARCPTPVAKRSGVRVNPTTPNFDAQYAVASGSARIPGSRHR</sequence>